<dbReference type="OrthoDB" id="2504952at2759"/>
<proteinExistence type="predicted"/>
<reference evidence="3" key="1">
    <citation type="journal article" date="2018" name="Nat. Microbiol.">
        <title>Leveraging single-cell genomics to expand the fungal tree of life.</title>
        <authorList>
            <person name="Ahrendt S.R."/>
            <person name="Quandt C.A."/>
            <person name="Ciobanu D."/>
            <person name="Clum A."/>
            <person name="Salamov A."/>
            <person name="Andreopoulos B."/>
            <person name="Cheng J.F."/>
            <person name="Woyke T."/>
            <person name="Pelin A."/>
            <person name="Henrissat B."/>
            <person name="Reynolds N.K."/>
            <person name="Benny G.L."/>
            <person name="Smith M.E."/>
            <person name="James T.Y."/>
            <person name="Grigoriev I.V."/>
        </authorList>
    </citation>
    <scope>NUCLEOTIDE SEQUENCE [LARGE SCALE GENOMIC DNA]</scope>
</reference>
<dbReference type="Proteomes" id="UP000269721">
    <property type="component" value="Unassembled WGS sequence"/>
</dbReference>
<keyword evidence="3" id="KW-1185">Reference proteome</keyword>
<feature type="region of interest" description="Disordered" evidence="1">
    <location>
        <begin position="1"/>
        <end position="20"/>
    </location>
</feature>
<sequence length="128" mass="14504">MCLALQRATAGKPRESKRRGKQWAPWDDKLLFDSDFVARFRLCREDFEWLVGELKDELQLDPGNRSQGLTVPEQVDIGLYHLGHGCSYNVISHRFNVAVNTALMATRKFVAAVIKVSARLAIGQLPYD</sequence>
<evidence type="ECO:0000256" key="1">
    <source>
        <dbReference type="SAM" id="MobiDB-lite"/>
    </source>
</evidence>
<dbReference type="EMBL" id="KZ994861">
    <property type="protein sequence ID" value="RKO91888.1"/>
    <property type="molecule type" value="Genomic_DNA"/>
</dbReference>
<protein>
    <submittedName>
        <fullName evidence="2">Uncharacterized protein</fullName>
    </submittedName>
</protein>
<evidence type="ECO:0000313" key="3">
    <source>
        <dbReference type="Proteomes" id="UP000269721"/>
    </source>
</evidence>
<accession>A0A4P9WK19</accession>
<evidence type="ECO:0000313" key="2">
    <source>
        <dbReference type="EMBL" id="RKO91888.1"/>
    </source>
</evidence>
<name>A0A4P9WK19_9FUNG</name>
<gene>
    <name evidence="2" type="ORF">BDK51DRAFT_45189</name>
</gene>
<organism evidence="2 3">
    <name type="scientific">Blyttiomyces helicus</name>
    <dbReference type="NCBI Taxonomy" id="388810"/>
    <lineage>
        <taxon>Eukaryota</taxon>
        <taxon>Fungi</taxon>
        <taxon>Fungi incertae sedis</taxon>
        <taxon>Chytridiomycota</taxon>
        <taxon>Chytridiomycota incertae sedis</taxon>
        <taxon>Chytridiomycetes</taxon>
        <taxon>Chytridiomycetes incertae sedis</taxon>
        <taxon>Blyttiomyces</taxon>
    </lineage>
</organism>
<dbReference type="AlphaFoldDB" id="A0A4P9WK19"/>